<sequence>MNLEKHISTLLYSYDCVIAPGFGAFLTHKNSSSLNETSIDPPSKKVGFNGALQKSDGLLIQTYAQSRKLSFEDAQREIENQISFWKIHLNKNDSLILGELGTFTKYPAGNVEFKPNELNYSLESFGLESIRTKFIMQPVPKNNGSNGVWWKVAAMVPILIGGYLYFAQPQPVADFVNEQWSGFVAPIVNTHVVSTETPLITEEVKVIEEMPAAIVENVVSEKIVHAHQVIAGSFRLKSEAEIFEAKLKEEGFANAKFTQKKGSYFYVAFDTFETTDEALAFKRSLPMDYPEAWILSLN</sequence>
<accession>A0A1W1YI89</accession>
<evidence type="ECO:0000313" key="4">
    <source>
        <dbReference type="EMBL" id="SMC35468.1"/>
    </source>
</evidence>
<dbReference type="Proteomes" id="UP000192393">
    <property type="component" value="Unassembled WGS sequence"/>
</dbReference>
<dbReference type="Pfam" id="PF05036">
    <property type="entry name" value="SPOR"/>
    <property type="match status" value="1"/>
</dbReference>
<name>A0A1W1YI89_9FLAO</name>
<feature type="domain" description="CCDC81-like prokaryotic HU" evidence="3">
    <location>
        <begin position="57"/>
        <end position="125"/>
    </location>
</feature>
<dbReference type="InterPro" id="IPR041268">
    <property type="entry name" value="HU-CCDC81_bac_2"/>
</dbReference>
<evidence type="ECO:0000259" key="3">
    <source>
        <dbReference type="Pfam" id="PF18175"/>
    </source>
</evidence>
<dbReference type="InterPro" id="IPR040495">
    <property type="entry name" value="HU-CCDC81_bac_1"/>
</dbReference>
<dbReference type="Gene3D" id="3.30.70.1070">
    <property type="entry name" value="Sporulation related repeat"/>
    <property type="match status" value="1"/>
</dbReference>
<reference evidence="5" key="1">
    <citation type="submission" date="2017-04" db="EMBL/GenBank/DDBJ databases">
        <authorList>
            <person name="Varghese N."/>
            <person name="Submissions S."/>
        </authorList>
    </citation>
    <scope>NUCLEOTIDE SEQUENCE [LARGE SCALE GENOMIC DNA]</scope>
    <source>
        <strain evidence="5">CGMCC 1.12708</strain>
    </source>
</reference>
<evidence type="ECO:0000313" key="5">
    <source>
        <dbReference type="Proteomes" id="UP000192393"/>
    </source>
</evidence>
<dbReference type="STRING" id="1434700.SAMN06296427_101364"/>
<proteinExistence type="predicted"/>
<dbReference type="RefSeq" id="WP_084015672.1">
    <property type="nucleotide sequence ID" value="NZ_FWXS01000001.1"/>
</dbReference>
<evidence type="ECO:0000259" key="2">
    <source>
        <dbReference type="Pfam" id="PF18174"/>
    </source>
</evidence>
<dbReference type="InterPro" id="IPR007730">
    <property type="entry name" value="SPOR-like_dom"/>
</dbReference>
<feature type="domain" description="CCDC81-like prokaryotic HU" evidence="2">
    <location>
        <begin position="2"/>
        <end position="56"/>
    </location>
</feature>
<protein>
    <submittedName>
        <fullName evidence="4">Sporulation related domain-containing protein</fullName>
    </submittedName>
</protein>
<dbReference type="InterPro" id="IPR036680">
    <property type="entry name" value="SPOR-like_sf"/>
</dbReference>
<dbReference type="EMBL" id="FWXS01000001">
    <property type="protein sequence ID" value="SMC35468.1"/>
    <property type="molecule type" value="Genomic_DNA"/>
</dbReference>
<dbReference type="Pfam" id="PF18174">
    <property type="entry name" value="HU-CCDC81_bac_1"/>
    <property type="match status" value="1"/>
</dbReference>
<dbReference type="Pfam" id="PF18175">
    <property type="entry name" value="HU-CCDC81_bac_2"/>
    <property type="match status" value="1"/>
</dbReference>
<gene>
    <name evidence="4" type="ORF">SAMN06296427_101364</name>
</gene>
<dbReference type="GO" id="GO:0042834">
    <property type="term" value="F:peptidoglycan binding"/>
    <property type="evidence" value="ECO:0007669"/>
    <property type="project" value="InterPro"/>
</dbReference>
<dbReference type="AlphaFoldDB" id="A0A1W1YI89"/>
<evidence type="ECO:0000259" key="1">
    <source>
        <dbReference type="Pfam" id="PF05036"/>
    </source>
</evidence>
<keyword evidence="5" id="KW-1185">Reference proteome</keyword>
<feature type="domain" description="SPOR" evidence="1">
    <location>
        <begin position="229"/>
        <end position="295"/>
    </location>
</feature>
<dbReference type="OrthoDB" id="653949at2"/>
<organism evidence="4 5">
    <name type="scientific">Moheibacter sediminis</name>
    <dbReference type="NCBI Taxonomy" id="1434700"/>
    <lineage>
        <taxon>Bacteria</taxon>
        <taxon>Pseudomonadati</taxon>
        <taxon>Bacteroidota</taxon>
        <taxon>Flavobacteriia</taxon>
        <taxon>Flavobacteriales</taxon>
        <taxon>Weeksellaceae</taxon>
        <taxon>Moheibacter</taxon>
    </lineage>
</organism>